<keyword evidence="1" id="KW-1133">Transmembrane helix</keyword>
<keyword evidence="3" id="KW-1185">Reference proteome</keyword>
<feature type="transmembrane region" description="Helical" evidence="1">
    <location>
        <begin position="85"/>
        <end position="107"/>
    </location>
</feature>
<organism evidence="2 3">
    <name type="scientific">Mucilaginibacter boryungensis</name>
    <dbReference type="NCBI Taxonomy" id="768480"/>
    <lineage>
        <taxon>Bacteria</taxon>
        <taxon>Pseudomonadati</taxon>
        <taxon>Bacteroidota</taxon>
        <taxon>Sphingobacteriia</taxon>
        <taxon>Sphingobacteriales</taxon>
        <taxon>Sphingobacteriaceae</taxon>
        <taxon>Mucilaginibacter</taxon>
    </lineage>
</organism>
<protein>
    <recommendedName>
        <fullName evidence="4">DUF1360 domain-containing protein</fullName>
    </recommendedName>
</protein>
<proteinExistence type="predicted"/>
<gene>
    <name evidence="2" type="ORF">IRJ18_14210</name>
</gene>
<evidence type="ECO:0008006" key="4">
    <source>
        <dbReference type="Google" id="ProtNLM"/>
    </source>
</evidence>
<evidence type="ECO:0000313" key="2">
    <source>
        <dbReference type="EMBL" id="MBE9667523.1"/>
    </source>
</evidence>
<dbReference type="Proteomes" id="UP000632774">
    <property type="component" value="Unassembled WGS sequence"/>
</dbReference>
<feature type="transmembrane region" description="Helical" evidence="1">
    <location>
        <begin position="6"/>
        <end position="24"/>
    </location>
</feature>
<sequence length="129" mass="15282">MPVSTQIAWLFLLAVPVACIAWTVTHEEVFREPREFCIKRCHKSKTIVARKFFYLFTCEYCFSHYVTIVFLFLTNYKLLLDDWRGYLVAGFALVWIANVYMSLFGLIRQGIQVEKQEVEVLKKEIDEKE</sequence>
<keyword evidence="1" id="KW-0472">Membrane</keyword>
<keyword evidence="1" id="KW-0812">Transmembrane</keyword>
<dbReference type="EMBL" id="JADFFM010000002">
    <property type="protein sequence ID" value="MBE9667523.1"/>
    <property type="molecule type" value="Genomic_DNA"/>
</dbReference>
<name>A0ABR9XJE2_9SPHI</name>
<evidence type="ECO:0000256" key="1">
    <source>
        <dbReference type="SAM" id="Phobius"/>
    </source>
</evidence>
<evidence type="ECO:0000313" key="3">
    <source>
        <dbReference type="Proteomes" id="UP000632774"/>
    </source>
</evidence>
<feature type="transmembrane region" description="Helical" evidence="1">
    <location>
        <begin position="52"/>
        <end position="73"/>
    </location>
</feature>
<accession>A0ABR9XJE2</accession>
<comment type="caution">
    <text evidence="2">The sequence shown here is derived from an EMBL/GenBank/DDBJ whole genome shotgun (WGS) entry which is preliminary data.</text>
</comment>
<reference evidence="2 3" key="1">
    <citation type="submission" date="2020-10" db="EMBL/GenBank/DDBJ databases">
        <title>Mucilaginibacter mali sp. nov., isolated from rhizosphere soil of apple orchard.</title>
        <authorList>
            <person name="Lee J.-S."/>
            <person name="Kim H.S."/>
            <person name="Kim J.-S."/>
        </authorList>
    </citation>
    <scope>NUCLEOTIDE SEQUENCE [LARGE SCALE GENOMIC DNA]</scope>
    <source>
        <strain evidence="2 3">KCTC 23157</strain>
    </source>
</reference>